<dbReference type="PANTHER" id="PTHR15555:SF0">
    <property type="entry name" value="ZINC FINGER HIT DOMAIN-CONTAINING PROTEIN 2"/>
    <property type="match status" value="1"/>
</dbReference>
<dbReference type="InterPro" id="IPR007529">
    <property type="entry name" value="Znf_HIT"/>
</dbReference>
<protein>
    <recommendedName>
        <fullName evidence="2">HIT-type domain-containing protein</fullName>
    </recommendedName>
</protein>
<evidence type="ECO:0000259" key="2">
    <source>
        <dbReference type="PROSITE" id="PS51083"/>
    </source>
</evidence>
<keyword evidence="1" id="KW-0862">Zinc</keyword>
<dbReference type="PANTHER" id="PTHR15555">
    <property type="entry name" value="ZINC FINGER HIT DOMAIN CONTAINING PROTEIN 2 PROTEIN FON -RELATED"/>
    <property type="match status" value="1"/>
</dbReference>
<evidence type="ECO:0000313" key="3">
    <source>
        <dbReference type="EMBL" id="CAG9770767.1"/>
    </source>
</evidence>
<dbReference type="EMBL" id="OU892282">
    <property type="protein sequence ID" value="CAG9770767.1"/>
    <property type="molecule type" value="Genomic_DNA"/>
</dbReference>
<keyword evidence="1" id="KW-0479">Metal-binding</keyword>
<dbReference type="OrthoDB" id="10005492at2759"/>
<feature type="domain" description="HIT-type" evidence="2">
    <location>
        <begin position="15"/>
        <end position="48"/>
    </location>
</feature>
<name>A0A9N9MWZ4_9CUCU</name>
<reference evidence="3" key="1">
    <citation type="submission" date="2022-01" db="EMBL/GenBank/DDBJ databases">
        <authorList>
            <person name="King R."/>
        </authorList>
    </citation>
    <scope>NUCLEOTIDE SEQUENCE</scope>
</reference>
<dbReference type="AlphaFoldDB" id="A0A9N9MWZ4"/>
<proteinExistence type="predicted"/>
<gene>
    <name evidence="3" type="ORF">CEUTPL_LOCUS11213</name>
</gene>
<dbReference type="Gene3D" id="3.30.60.190">
    <property type="match status" value="1"/>
</dbReference>
<evidence type="ECO:0000313" key="4">
    <source>
        <dbReference type="Proteomes" id="UP001152799"/>
    </source>
</evidence>
<evidence type="ECO:0000256" key="1">
    <source>
        <dbReference type="PROSITE-ProRule" id="PRU00453"/>
    </source>
</evidence>
<organism evidence="3 4">
    <name type="scientific">Ceutorhynchus assimilis</name>
    <name type="common">cabbage seed weevil</name>
    <dbReference type="NCBI Taxonomy" id="467358"/>
    <lineage>
        <taxon>Eukaryota</taxon>
        <taxon>Metazoa</taxon>
        <taxon>Ecdysozoa</taxon>
        <taxon>Arthropoda</taxon>
        <taxon>Hexapoda</taxon>
        <taxon>Insecta</taxon>
        <taxon>Pterygota</taxon>
        <taxon>Neoptera</taxon>
        <taxon>Endopterygota</taxon>
        <taxon>Coleoptera</taxon>
        <taxon>Polyphaga</taxon>
        <taxon>Cucujiformia</taxon>
        <taxon>Curculionidae</taxon>
        <taxon>Ceutorhynchinae</taxon>
        <taxon>Ceutorhynchus</taxon>
    </lineage>
</organism>
<accession>A0A9N9MWZ4</accession>
<dbReference type="SUPFAM" id="SSF144232">
    <property type="entry name" value="HIT/MYND zinc finger-like"/>
    <property type="match status" value="1"/>
</dbReference>
<dbReference type="CDD" id="cd23024">
    <property type="entry name" value="zf-HIT_ZNHIT2-3"/>
    <property type="match status" value="1"/>
</dbReference>
<sequence length="396" mass="45243">MASAKIIELDETNTCKICDNALAKYSCPRCNKIYCSLTCYQAMSHLDCSEHFYQDNVMAELNLEPNAPDSKAKMLEILQRTHENNRIPSPSGYFDYNDYNENDSDSDVDLDGIGLGNLGPFSQFVDIEDLEEDLDSDDDECIDITERLQGVNLDDPEKVWGKLTEDERQDFVAFLKTEDLSKLIPSWEPWWLYCENNKVTEVDASDDFKNSCPKLGDIKDFSSVTTKVPANCVKYNLINLLSAYAFTARYFNGEHHDFSNEAVATIATLSLALKKGQNFENFETAVKSVEQECINCEWIITDSENLDLMRDDIAKILKGPNTQDKTFYVLCALSDFQILLRESQKPVEQAKATGAFSKQFPNDQFPTVQYETKEKLKKYLKKTDYFLSFAKDVLRM</sequence>
<dbReference type="Pfam" id="PF04438">
    <property type="entry name" value="zf-HIT"/>
    <property type="match status" value="1"/>
</dbReference>
<dbReference type="GO" id="GO:0008270">
    <property type="term" value="F:zinc ion binding"/>
    <property type="evidence" value="ECO:0007669"/>
    <property type="project" value="UniProtKB-UniRule"/>
</dbReference>
<dbReference type="Proteomes" id="UP001152799">
    <property type="component" value="Chromosome 6"/>
</dbReference>
<dbReference type="InterPro" id="IPR039646">
    <property type="entry name" value="ZNHIT2"/>
</dbReference>
<dbReference type="PROSITE" id="PS51083">
    <property type="entry name" value="ZF_HIT"/>
    <property type="match status" value="1"/>
</dbReference>
<keyword evidence="1" id="KW-0863">Zinc-finger</keyword>
<keyword evidence="4" id="KW-1185">Reference proteome</keyword>